<dbReference type="GO" id="GO:0071949">
    <property type="term" value="F:FAD binding"/>
    <property type="evidence" value="ECO:0007669"/>
    <property type="project" value="InterPro"/>
</dbReference>
<dbReference type="PANTHER" id="PTHR43004">
    <property type="entry name" value="TRK SYSTEM POTASSIUM UPTAKE PROTEIN"/>
    <property type="match status" value="1"/>
</dbReference>
<protein>
    <recommendedName>
        <fullName evidence="6">FAD-binding domain-containing protein</fullName>
    </recommendedName>
</protein>
<dbReference type="EMBL" id="KV878212">
    <property type="protein sequence ID" value="OJJ36143.1"/>
    <property type="molecule type" value="Genomic_DNA"/>
</dbReference>
<evidence type="ECO:0000256" key="4">
    <source>
        <dbReference type="SAM" id="MobiDB-lite"/>
    </source>
</evidence>
<evidence type="ECO:0000313" key="7">
    <source>
        <dbReference type="EMBL" id="OJJ36143.1"/>
    </source>
</evidence>
<keyword evidence="5" id="KW-0472">Membrane</keyword>
<keyword evidence="5" id="KW-1133">Transmembrane helix</keyword>
<dbReference type="NCBIfam" id="NF004780">
    <property type="entry name" value="PRK06126.1"/>
    <property type="match status" value="1"/>
</dbReference>
<evidence type="ECO:0000259" key="6">
    <source>
        <dbReference type="Pfam" id="PF01494"/>
    </source>
</evidence>
<dbReference type="InterPro" id="IPR002938">
    <property type="entry name" value="FAD-bd"/>
</dbReference>
<dbReference type="Gene3D" id="3.30.9.10">
    <property type="entry name" value="D-Amino Acid Oxidase, subunit A, domain 2"/>
    <property type="match status" value="1"/>
</dbReference>
<dbReference type="GeneID" id="63746848"/>
<dbReference type="Pfam" id="PF01494">
    <property type="entry name" value="FAD_binding_3"/>
    <property type="match status" value="1"/>
</dbReference>
<keyword evidence="2" id="KW-0274">FAD</keyword>
<dbReference type="VEuPathDB" id="FungiDB:ASPWEDRAFT_172929"/>
<dbReference type="OrthoDB" id="2096480at2759"/>
<dbReference type="Gene3D" id="3.50.50.60">
    <property type="entry name" value="FAD/NAD(P)-binding domain"/>
    <property type="match status" value="1"/>
</dbReference>
<gene>
    <name evidence="7" type="ORF">ASPWEDRAFT_172929</name>
</gene>
<accession>A0A1L9RMN4</accession>
<dbReference type="InterPro" id="IPR036188">
    <property type="entry name" value="FAD/NAD-bd_sf"/>
</dbReference>
<organism evidence="7 8">
    <name type="scientific">Aspergillus wentii DTO 134E9</name>
    <dbReference type="NCBI Taxonomy" id="1073089"/>
    <lineage>
        <taxon>Eukaryota</taxon>
        <taxon>Fungi</taxon>
        <taxon>Dikarya</taxon>
        <taxon>Ascomycota</taxon>
        <taxon>Pezizomycotina</taxon>
        <taxon>Eurotiomycetes</taxon>
        <taxon>Eurotiomycetidae</taxon>
        <taxon>Eurotiales</taxon>
        <taxon>Aspergillaceae</taxon>
        <taxon>Aspergillus</taxon>
        <taxon>Aspergillus subgen. Cremei</taxon>
    </lineage>
</organism>
<feature type="transmembrane region" description="Helical" evidence="5">
    <location>
        <begin position="12"/>
        <end position="31"/>
    </location>
</feature>
<keyword evidence="5" id="KW-0812">Transmembrane</keyword>
<dbReference type="Proteomes" id="UP000184383">
    <property type="component" value="Unassembled WGS sequence"/>
</dbReference>
<reference evidence="8" key="1">
    <citation type="journal article" date="2017" name="Genome Biol.">
        <title>Comparative genomics reveals high biological diversity and specific adaptations in the industrially and medically important fungal genus Aspergillus.</title>
        <authorList>
            <person name="de Vries R.P."/>
            <person name="Riley R."/>
            <person name="Wiebenga A."/>
            <person name="Aguilar-Osorio G."/>
            <person name="Amillis S."/>
            <person name="Uchima C.A."/>
            <person name="Anderluh G."/>
            <person name="Asadollahi M."/>
            <person name="Askin M."/>
            <person name="Barry K."/>
            <person name="Battaglia E."/>
            <person name="Bayram O."/>
            <person name="Benocci T."/>
            <person name="Braus-Stromeyer S.A."/>
            <person name="Caldana C."/>
            <person name="Canovas D."/>
            <person name="Cerqueira G.C."/>
            <person name="Chen F."/>
            <person name="Chen W."/>
            <person name="Choi C."/>
            <person name="Clum A."/>
            <person name="Dos Santos R.A."/>
            <person name="Damasio A.R."/>
            <person name="Diallinas G."/>
            <person name="Emri T."/>
            <person name="Fekete E."/>
            <person name="Flipphi M."/>
            <person name="Freyberg S."/>
            <person name="Gallo A."/>
            <person name="Gournas C."/>
            <person name="Habgood R."/>
            <person name="Hainaut M."/>
            <person name="Harispe M.L."/>
            <person name="Henrissat B."/>
            <person name="Hilden K.S."/>
            <person name="Hope R."/>
            <person name="Hossain A."/>
            <person name="Karabika E."/>
            <person name="Karaffa L."/>
            <person name="Karanyi Z."/>
            <person name="Krasevec N."/>
            <person name="Kuo A."/>
            <person name="Kusch H."/>
            <person name="LaButti K."/>
            <person name="Lagendijk E.L."/>
            <person name="Lapidus A."/>
            <person name="Levasseur A."/>
            <person name="Lindquist E."/>
            <person name="Lipzen A."/>
            <person name="Logrieco A.F."/>
            <person name="MacCabe A."/>
            <person name="Maekelae M.R."/>
            <person name="Malavazi I."/>
            <person name="Melin P."/>
            <person name="Meyer V."/>
            <person name="Mielnichuk N."/>
            <person name="Miskei M."/>
            <person name="Molnar A.P."/>
            <person name="Mule G."/>
            <person name="Ngan C.Y."/>
            <person name="Orejas M."/>
            <person name="Orosz E."/>
            <person name="Ouedraogo J.P."/>
            <person name="Overkamp K.M."/>
            <person name="Park H.-S."/>
            <person name="Perrone G."/>
            <person name="Piumi F."/>
            <person name="Punt P.J."/>
            <person name="Ram A.F."/>
            <person name="Ramon A."/>
            <person name="Rauscher S."/>
            <person name="Record E."/>
            <person name="Riano-Pachon D.M."/>
            <person name="Robert V."/>
            <person name="Roehrig J."/>
            <person name="Ruller R."/>
            <person name="Salamov A."/>
            <person name="Salih N.S."/>
            <person name="Samson R.A."/>
            <person name="Sandor E."/>
            <person name="Sanguinetti M."/>
            <person name="Schuetze T."/>
            <person name="Sepcic K."/>
            <person name="Shelest E."/>
            <person name="Sherlock G."/>
            <person name="Sophianopoulou V."/>
            <person name="Squina F.M."/>
            <person name="Sun H."/>
            <person name="Susca A."/>
            <person name="Todd R.B."/>
            <person name="Tsang A."/>
            <person name="Unkles S.E."/>
            <person name="van de Wiele N."/>
            <person name="van Rossen-Uffink D."/>
            <person name="Oliveira J.V."/>
            <person name="Vesth T.C."/>
            <person name="Visser J."/>
            <person name="Yu J.-H."/>
            <person name="Zhou M."/>
            <person name="Andersen M.R."/>
            <person name="Archer D.B."/>
            <person name="Baker S.E."/>
            <person name="Benoit I."/>
            <person name="Brakhage A.A."/>
            <person name="Braus G.H."/>
            <person name="Fischer R."/>
            <person name="Frisvad J.C."/>
            <person name="Goldman G.H."/>
            <person name="Houbraken J."/>
            <person name="Oakley B."/>
            <person name="Pocsi I."/>
            <person name="Scazzocchio C."/>
            <person name="Seiboth B."/>
            <person name="vanKuyk P.A."/>
            <person name="Wortman J."/>
            <person name="Dyer P.S."/>
            <person name="Grigoriev I.V."/>
        </authorList>
    </citation>
    <scope>NUCLEOTIDE SEQUENCE [LARGE SCALE GENOMIC DNA]</scope>
    <source>
        <strain evidence="8">DTO 134E9</strain>
    </source>
</reference>
<keyword evidence="3" id="KW-0560">Oxidoreductase</keyword>
<keyword evidence="1" id="KW-0285">Flavoprotein</keyword>
<dbReference type="PRINTS" id="PR00420">
    <property type="entry name" value="RNGMNOXGNASE"/>
</dbReference>
<evidence type="ECO:0000256" key="3">
    <source>
        <dbReference type="ARBA" id="ARBA00023002"/>
    </source>
</evidence>
<evidence type="ECO:0000256" key="2">
    <source>
        <dbReference type="ARBA" id="ARBA00022827"/>
    </source>
</evidence>
<dbReference type="GO" id="GO:0016709">
    <property type="term" value="F:oxidoreductase activity, acting on paired donors, with incorporation or reduction of molecular oxygen, NAD(P)H as one donor, and incorporation of one atom of oxygen"/>
    <property type="evidence" value="ECO:0007669"/>
    <property type="project" value="UniProtKB-ARBA"/>
</dbReference>
<keyword evidence="8" id="KW-1185">Reference proteome</keyword>
<dbReference type="AlphaFoldDB" id="A0A1L9RMN4"/>
<evidence type="ECO:0000256" key="1">
    <source>
        <dbReference type="ARBA" id="ARBA00022630"/>
    </source>
</evidence>
<dbReference type="STRING" id="1073089.A0A1L9RMN4"/>
<dbReference type="InterPro" id="IPR050641">
    <property type="entry name" value="RIFMO-like"/>
</dbReference>
<dbReference type="PANTHER" id="PTHR43004:SF21">
    <property type="entry name" value="FAD-BINDING DOMAIN-CONTAINING PROTEIN-RELATED"/>
    <property type="match status" value="1"/>
</dbReference>
<feature type="region of interest" description="Disordered" evidence="4">
    <location>
        <begin position="449"/>
        <end position="471"/>
    </location>
</feature>
<dbReference type="Gene3D" id="3.40.30.120">
    <property type="match status" value="1"/>
</dbReference>
<name>A0A1L9RMN4_ASPWE</name>
<evidence type="ECO:0000256" key="5">
    <source>
        <dbReference type="SAM" id="Phobius"/>
    </source>
</evidence>
<dbReference type="SUPFAM" id="SSF51905">
    <property type="entry name" value="FAD/NAD(P)-binding domain"/>
    <property type="match status" value="1"/>
</dbReference>
<feature type="domain" description="FAD-binding" evidence="6">
    <location>
        <begin position="12"/>
        <end position="377"/>
    </location>
</feature>
<sequence length="579" mass="64431">MADSNKTITHQVTVLVVGGGPVGLITAWGLARRGVHCMLAERNMTTTKAPKMDITNCRSMELLRSMGLADDLRKQGVSQDISFDVLFSSGLGEKGEKIARWNLPSPNIWREMIKGKNDGTMPREPYQRCSQAVFEAWLKPFIDAHPSVESHFGLKFESLEEDDEGVTSHLVDVTTGQIHVVKSTYVVGCDGAGSRVRRSIGIDLTGGPVPNKMYLVHFKSRDLTRLHRQGQFWHIFFATGAILISQNEVDAWTAHLPMPLEENTESINPYEIVSQVLGGIEGQFNINIDEILLHNTWRPTLAVANSYRTEKGRVFLAGDSAHQNVPIGGYGMNTGLGDAFDIAWKLSAVLNGYGGEDLLASYEIERRPVGLRNVERSRVHASVHEGWARIAAERGQDVLLSDTDESRKVKQDIANFVNTNDGENKDHGIEMGYSFPDSPVVVTEVRTAQEKEPEWSPRHYMPSTKPGSRAPHVYLQDGKTSILDLYGMDYTVVDFTLDGEISKVFEDTAQKLSVPIQRVHLPDEPHVASIWQKSVVLVRPDGFVAWRSDDRPGQVSVTAQLAEDIISRTVGRHNVRCRQ</sequence>
<proteinExistence type="predicted"/>
<evidence type="ECO:0000313" key="8">
    <source>
        <dbReference type="Proteomes" id="UP000184383"/>
    </source>
</evidence>
<dbReference type="RefSeq" id="XP_040689819.1">
    <property type="nucleotide sequence ID" value="XM_040831000.1"/>
</dbReference>
<dbReference type="Pfam" id="PF21274">
    <property type="entry name" value="Rng_hyd_C"/>
    <property type="match status" value="1"/>
</dbReference>